<organism evidence="2 3">
    <name type="scientific">Paraclostridium bifermentans ATCC 638 = DSM 14991</name>
    <dbReference type="NCBI Taxonomy" id="1233171"/>
    <lineage>
        <taxon>Bacteria</taxon>
        <taxon>Bacillati</taxon>
        <taxon>Bacillota</taxon>
        <taxon>Clostridia</taxon>
        <taxon>Peptostreptococcales</taxon>
        <taxon>Peptostreptococcaceae</taxon>
        <taxon>Paraclostridium</taxon>
    </lineage>
</organism>
<proteinExistence type="predicted"/>
<keyword evidence="1" id="KW-1133">Transmembrane helix</keyword>
<dbReference type="GeneID" id="67472670"/>
<dbReference type="PATRIC" id="fig|1233171.3.peg.1716"/>
<feature type="transmembrane region" description="Helical" evidence="1">
    <location>
        <begin position="39"/>
        <end position="63"/>
    </location>
</feature>
<keyword evidence="1" id="KW-0472">Membrane</keyword>
<evidence type="ECO:0000256" key="1">
    <source>
        <dbReference type="SAM" id="Phobius"/>
    </source>
</evidence>
<dbReference type="Proteomes" id="UP000015688">
    <property type="component" value="Unassembled WGS sequence"/>
</dbReference>
<sequence length="64" mass="7038">MLAGDASFLYSGNRYIVGTGVGFVSSVYENIKSPTLSEFFVLLKLITLNFLVIEIFIMISLVVS</sequence>
<reference evidence="2 3" key="1">
    <citation type="submission" date="2013-06" db="EMBL/GenBank/DDBJ databases">
        <authorList>
            <person name="Walk S."/>
            <person name="Aronoff D."/>
            <person name="Young V.Y."/>
            <person name="Marsh J."/>
            <person name="Harrison L."/>
            <person name="Daugherty S.C."/>
            <person name="Shefchek K.A."/>
            <person name="Hine E.E."/>
            <person name="Tallon L.J."/>
            <person name="Sadzewicz L.K."/>
            <person name="Rasko D.A."/>
        </authorList>
    </citation>
    <scope>NUCLEOTIDE SEQUENCE [LARGE SCALE GENOMIC DNA]</scope>
    <source>
        <strain evidence="2 3">ATCC 638</strain>
    </source>
</reference>
<evidence type="ECO:0000313" key="2">
    <source>
        <dbReference type="EMBL" id="EQK42881.1"/>
    </source>
</evidence>
<comment type="caution">
    <text evidence="2">The sequence shown here is derived from an EMBL/GenBank/DDBJ whole genome shotgun (WGS) entry which is preliminary data.</text>
</comment>
<keyword evidence="1" id="KW-0812">Transmembrane</keyword>
<dbReference type="EMBL" id="AVNC01000015">
    <property type="protein sequence ID" value="EQK42881.1"/>
    <property type="molecule type" value="Genomic_DNA"/>
</dbReference>
<dbReference type="RefSeq" id="WP_021432989.1">
    <property type="nucleotide sequence ID" value="NZ_AVNC01000015.1"/>
</dbReference>
<name>T4VQ43_PARBF</name>
<dbReference type="AlphaFoldDB" id="T4VQ43"/>
<gene>
    <name evidence="2" type="ORF">C672_1825</name>
</gene>
<evidence type="ECO:0000313" key="3">
    <source>
        <dbReference type="Proteomes" id="UP000015688"/>
    </source>
</evidence>
<protein>
    <submittedName>
        <fullName evidence="2">Putative membrane protein</fullName>
    </submittedName>
</protein>
<accession>T4VQ43</accession>